<dbReference type="Proteomes" id="UP001234178">
    <property type="component" value="Unassembled WGS sequence"/>
</dbReference>
<feature type="region of interest" description="Disordered" evidence="1">
    <location>
        <begin position="869"/>
        <end position="900"/>
    </location>
</feature>
<evidence type="ECO:0000256" key="1">
    <source>
        <dbReference type="SAM" id="MobiDB-lite"/>
    </source>
</evidence>
<proteinExistence type="predicted"/>
<keyword evidence="3" id="KW-1185">Reference proteome</keyword>
<accession>A0ABQ9ZCR1</accession>
<reference evidence="2 3" key="1">
    <citation type="journal article" date="2023" name="Nucleic Acids Res.">
        <title>The hologenome of Daphnia magna reveals possible DNA methylation and microbiome-mediated evolution of the host genome.</title>
        <authorList>
            <person name="Chaturvedi A."/>
            <person name="Li X."/>
            <person name="Dhandapani V."/>
            <person name="Marshall H."/>
            <person name="Kissane S."/>
            <person name="Cuenca-Cambronero M."/>
            <person name="Asole G."/>
            <person name="Calvet F."/>
            <person name="Ruiz-Romero M."/>
            <person name="Marangio P."/>
            <person name="Guigo R."/>
            <person name="Rago D."/>
            <person name="Mirbahai L."/>
            <person name="Eastwood N."/>
            <person name="Colbourne J.K."/>
            <person name="Zhou J."/>
            <person name="Mallon E."/>
            <person name="Orsini L."/>
        </authorList>
    </citation>
    <scope>NUCLEOTIDE SEQUENCE [LARGE SCALE GENOMIC DNA]</scope>
    <source>
        <strain evidence="2">LRV0_1</strain>
    </source>
</reference>
<evidence type="ECO:0000313" key="2">
    <source>
        <dbReference type="EMBL" id="KAK4010330.1"/>
    </source>
</evidence>
<dbReference type="EMBL" id="JAOYFB010000003">
    <property type="protein sequence ID" value="KAK4010330.1"/>
    <property type="molecule type" value="Genomic_DNA"/>
</dbReference>
<evidence type="ECO:0000313" key="3">
    <source>
        <dbReference type="Proteomes" id="UP001234178"/>
    </source>
</evidence>
<comment type="caution">
    <text evidence="2">The sequence shown here is derived from an EMBL/GenBank/DDBJ whole genome shotgun (WGS) entry which is preliminary data.</text>
</comment>
<name>A0ABQ9ZCR1_9CRUS</name>
<gene>
    <name evidence="2" type="ORF">OUZ56_019474</name>
</gene>
<organism evidence="2 3">
    <name type="scientific">Daphnia magna</name>
    <dbReference type="NCBI Taxonomy" id="35525"/>
    <lineage>
        <taxon>Eukaryota</taxon>
        <taxon>Metazoa</taxon>
        <taxon>Ecdysozoa</taxon>
        <taxon>Arthropoda</taxon>
        <taxon>Crustacea</taxon>
        <taxon>Branchiopoda</taxon>
        <taxon>Diplostraca</taxon>
        <taxon>Cladocera</taxon>
        <taxon>Anomopoda</taxon>
        <taxon>Daphniidae</taxon>
        <taxon>Daphnia</taxon>
    </lineage>
</organism>
<protein>
    <submittedName>
        <fullName evidence="2">Uncharacterized protein</fullName>
    </submittedName>
</protein>
<feature type="compositionally biased region" description="Polar residues" evidence="1">
    <location>
        <begin position="877"/>
        <end position="886"/>
    </location>
</feature>
<feature type="region of interest" description="Disordered" evidence="1">
    <location>
        <begin position="189"/>
        <end position="208"/>
    </location>
</feature>
<feature type="compositionally biased region" description="Basic and acidic residues" evidence="1">
    <location>
        <begin position="189"/>
        <end position="201"/>
    </location>
</feature>
<sequence length="958" mass="107028">MNAQKHRDVEITHQSLREASYFKKAKETSNYKLLTAIRKNISRFSVYLLINLSLTIRPIYLVADAVSNIPNSAELIVPAGGSVNSSSKSPAIGSSLHTNSVQSIPSSSQQVSTCPDIMLVLILSACVILSHQQFVPDYGQRALFWIPYLLPTYVINHYRPVYYDYPEDHVFHDSQTFTKPLEQSKERFGGVEGRNNHKGSDGTDGTLGDDYPDVQLRMSKPDARLFLLGGDSTFDNPFWKTVTMTLTSIVNVTNIQSCLPIGQFSVGSAQIICRRKKRIILEDSPDISEDSQFAVHPSKPLPLMTTSVATIGQSENVTSDMISSSKDDVITDEDVNDRPQFSNREMRFLLKNYVTVTEYSYVFNSFVATKTVSLVATELETGRPSENYGFFKGFVCFEQGEISSSHILVEKRSASLERQMKFAFIFLSTLMVMSHQQLQRKRVVPMLSPYTSFIRNYHPLYYDNAEDVMPYVRYSRPLRPTIYSLEKEDFNRGVMAVDESHDVMDDDSHEEFADTQSRINGFKGFHNHNAGRFFYASTINNPFLKTATFTISSTVTTVGSIVLCVPSNNLADVPSPTCAGRKRREVEDSEHLQFPIVPSETVKLTSTALPHLHTGSAINETISDDLVSSKDEWMGTVEMPDEGSKDKNSREKRFFGGGLAASTTMTQYLFVGTTLTILVVGTHQYFDDQRGEIRWASYQPHPFIEKDPPYLVYFSIKPNPPTIYPLHDLLPENLAQDARMFYSGDVESVEKLLHDNHNVIAETQPRGKTSLEEVSPRFLFGIEPSTFTNPFGKTATFTVSATVTVSSFVRCIAAAQFQNVAAQGVFCARKRRSLESPETSESQADAIAPSVPQLLATASFPSIDLLKEGRSQDGRTKQQTQQNVIVSSKDETENGPESTTSYANLKNKRFIFFHNKNAYVTSTTVTSLNFITSISTTTANIRVAGALLLCVPIGYRVC</sequence>